<dbReference type="AlphaFoldDB" id="A0A9E8SEA0"/>
<dbReference type="KEGG" id="lnu:N7U66_20275"/>
<name>A0A9E8SEA0_9FLAO</name>
<evidence type="ECO:0000313" key="2">
    <source>
        <dbReference type="Proteomes" id="UP001164705"/>
    </source>
</evidence>
<proteinExistence type="predicted"/>
<dbReference type="RefSeq" id="WP_267676686.1">
    <property type="nucleotide sequence ID" value="NZ_CP113088.1"/>
</dbReference>
<organism evidence="1 2">
    <name type="scientific">Lacinutrix neustonica</name>
    <dbReference type="NCBI Taxonomy" id="2980107"/>
    <lineage>
        <taxon>Bacteria</taxon>
        <taxon>Pseudomonadati</taxon>
        <taxon>Bacteroidota</taxon>
        <taxon>Flavobacteriia</taxon>
        <taxon>Flavobacteriales</taxon>
        <taxon>Flavobacteriaceae</taxon>
        <taxon>Lacinutrix</taxon>
    </lineage>
</organism>
<dbReference type="Pfam" id="PF20113">
    <property type="entry name" value="DUF6503"/>
    <property type="match status" value="1"/>
</dbReference>
<keyword evidence="2" id="KW-1185">Reference proteome</keyword>
<sequence>MKRNHALILLLTLVMISCRNSEEKQLTAEEIINKAIVVSGGEKIENATIDFTFRDKTYKAFRNLGRFELERVFLEDTDTIRDVLNNTTFKRYINSKKVVVSDSTTKLYSNAVNSVHYFSLLPYGLNAKAVNKTLLDTVTVLNKKYYKIRVTFDKENGGDDFDDVFVYWINTRTFKMDYLAYAYAVNGGGQRFRAAFNERFIEGIRFVDYNNYKPLNKDVKLESLERVYEAGELELLSKIVLENIRVTH</sequence>
<dbReference type="PROSITE" id="PS51257">
    <property type="entry name" value="PROKAR_LIPOPROTEIN"/>
    <property type="match status" value="1"/>
</dbReference>
<gene>
    <name evidence="1" type="ORF">N7U66_20275</name>
</gene>
<evidence type="ECO:0000313" key="1">
    <source>
        <dbReference type="EMBL" id="WAC02089.1"/>
    </source>
</evidence>
<reference evidence="1" key="1">
    <citation type="submission" date="2022-11" db="EMBL/GenBank/DDBJ databases">
        <title>Lacinutrix neustonica HL-RS19T sp. nov., isolated from the surface microlayer sample of brackish Lake Shihwa.</title>
        <authorList>
            <person name="Choi J.Y."/>
            <person name="Hwang C.Y."/>
        </authorList>
    </citation>
    <scope>NUCLEOTIDE SEQUENCE</scope>
    <source>
        <strain evidence="1">HL-RS19</strain>
    </source>
</reference>
<dbReference type="InterPro" id="IPR045444">
    <property type="entry name" value="DUF6503"/>
</dbReference>
<protein>
    <submittedName>
        <fullName evidence="1">Deoxyribose-phosphate aldolase</fullName>
    </submittedName>
</protein>
<dbReference type="EMBL" id="CP113088">
    <property type="protein sequence ID" value="WAC02089.1"/>
    <property type="molecule type" value="Genomic_DNA"/>
</dbReference>
<dbReference type="Proteomes" id="UP001164705">
    <property type="component" value="Chromosome"/>
</dbReference>
<accession>A0A9E8SEA0</accession>